<name>A0A6G7ZLP5_9SPHN</name>
<dbReference type="AlphaFoldDB" id="A0A6G7ZLP5"/>
<evidence type="ECO:0000256" key="1">
    <source>
        <dbReference type="SAM" id="Phobius"/>
    </source>
</evidence>
<keyword evidence="1" id="KW-0472">Membrane</keyword>
<keyword evidence="1" id="KW-1133">Transmembrane helix</keyword>
<proteinExistence type="predicted"/>
<evidence type="ECO:0000313" key="3">
    <source>
        <dbReference type="Proteomes" id="UP000502502"/>
    </source>
</evidence>
<keyword evidence="1" id="KW-0812">Transmembrane</keyword>
<dbReference type="KEGG" id="ssin:G7078_03340"/>
<evidence type="ECO:0000313" key="2">
    <source>
        <dbReference type="EMBL" id="QIL01917.1"/>
    </source>
</evidence>
<sequence>MNGEQLFVGLLTLALVPLIGWRMVRGVRTGRLPLYRTYVERSEDGARFWSLLVLHGISLCLMTFIAADLLLGLGFRSER</sequence>
<reference evidence="2 3" key="1">
    <citation type="submission" date="2020-03" db="EMBL/GenBank/DDBJ databases">
        <title>Sphingomonas sp. nov., isolated from fish.</title>
        <authorList>
            <person name="Hyun D.-W."/>
            <person name="Bae J.-W."/>
        </authorList>
    </citation>
    <scope>NUCLEOTIDE SEQUENCE [LARGE SCALE GENOMIC DNA]</scope>
    <source>
        <strain evidence="2 3">HDW15C</strain>
    </source>
</reference>
<dbReference type="RefSeq" id="WP_166092981.1">
    <property type="nucleotide sequence ID" value="NZ_CP049871.1"/>
</dbReference>
<gene>
    <name evidence="2" type="ORF">G7078_03340</name>
</gene>
<feature type="transmembrane region" description="Helical" evidence="1">
    <location>
        <begin position="50"/>
        <end position="75"/>
    </location>
</feature>
<organism evidence="2 3">
    <name type="scientific">Sphingomonas sinipercae</name>
    <dbReference type="NCBI Taxonomy" id="2714944"/>
    <lineage>
        <taxon>Bacteria</taxon>
        <taxon>Pseudomonadati</taxon>
        <taxon>Pseudomonadota</taxon>
        <taxon>Alphaproteobacteria</taxon>
        <taxon>Sphingomonadales</taxon>
        <taxon>Sphingomonadaceae</taxon>
        <taxon>Sphingomonas</taxon>
    </lineage>
</organism>
<dbReference type="EMBL" id="CP049871">
    <property type="protein sequence ID" value="QIL01917.1"/>
    <property type="molecule type" value="Genomic_DNA"/>
</dbReference>
<dbReference type="Proteomes" id="UP000502502">
    <property type="component" value="Chromosome"/>
</dbReference>
<protein>
    <submittedName>
        <fullName evidence="2">Uncharacterized protein</fullName>
    </submittedName>
</protein>
<accession>A0A6G7ZLP5</accession>
<keyword evidence="3" id="KW-1185">Reference proteome</keyword>